<proteinExistence type="predicted"/>
<organism evidence="2">
    <name type="scientific">Rhizophora mucronata</name>
    <name type="common">Asiatic mangrove</name>
    <dbReference type="NCBI Taxonomy" id="61149"/>
    <lineage>
        <taxon>Eukaryota</taxon>
        <taxon>Viridiplantae</taxon>
        <taxon>Streptophyta</taxon>
        <taxon>Embryophyta</taxon>
        <taxon>Tracheophyta</taxon>
        <taxon>Spermatophyta</taxon>
        <taxon>Magnoliopsida</taxon>
        <taxon>eudicotyledons</taxon>
        <taxon>Gunneridae</taxon>
        <taxon>Pentapetalae</taxon>
        <taxon>rosids</taxon>
        <taxon>fabids</taxon>
        <taxon>Malpighiales</taxon>
        <taxon>Rhizophoraceae</taxon>
        <taxon>Rhizophora</taxon>
    </lineage>
</organism>
<evidence type="ECO:0000313" key="2">
    <source>
        <dbReference type="EMBL" id="MBX35128.1"/>
    </source>
</evidence>
<keyword evidence="1" id="KW-0472">Membrane</keyword>
<reference evidence="2" key="1">
    <citation type="submission" date="2018-02" db="EMBL/GenBank/DDBJ databases">
        <title>Rhizophora mucronata_Transcriptome.</title>
        <authorList>
            <person name="Meera S.P."/>
            <person name="Sreeshan A."/>
            <person name="Augustine A."/>
        </authorList>
    </citation>
    <scope>NUCLEOTIDE SEQUENCE</scope>
    <source>
        <tissue evidence="2">Leaf</tissue>
    </source>
</reference>
<sequence>MNTKSVALKAYLGRCFCVFQVLYFPFHCIYLSPNNFLQE</sequence>
<protein>
    <submittedName>
        <fullName evidence="2">Uncharacterized protein</fullName>
    </submittedName>
</protein>
<name>A0A2P2MY42_RHIMU</name>
<keyword evidence="1" id="KW-0812">Transmembrane</keyword>
<accession>A0A2P2MY42</accession>
<evidence type="ECO:0000256" key="1">
    <source>
        <dbReference type="SAM" id="Phobius"/>
    </source>
</evidence>
<dbReference type="EMBL" id="GGEC01054644">
    <property type="protein sequence ID" value="MBX35128.1"/>
    <property type="molecule type" value="Transcribed_RNA"/>
</dbReference>
<feature type="transmembrane region" description="Helical" evidence="1">
    <location>
        <begin position="12"/>
        <end position="32"/>
    </location>
</feature>
<dbReference type="AlphaFoldDB" id="A0A2P2MY42"/>
<keyword evidence="1" id="KW-1133">Transmembrane helix</keyword>